<dbReference type="SUPFAM" id="SSF48403">
    <property type="entry name" value="Ankyrin repeat"/>
    <property type="match status" value="2"/>
</dbReference>
<dbReference type="PROSITE" id="PS50297">
    <property type="entry name" value="ANK_REP_REGION"/>
    <property type="match status" value="7"/>
</dbReference>
<protein>
    <recommendedName>
        <fullName evidence="4">SOCS box domain-containing protein</fullName>
    </recommendedName>
</protein>
<dbReference type="Gene3D" id="1.10.750.20">
    <property type="entry name" value="SOCS box"/>
    <property type="match status" value="1"/>
</dbReference>
<feature type="repeat" description="ANK" evidence="3">
    <location>
        <begin position="211"/>
        <end position="232"/>
    </location>
</feature>
<dbReference type="PANTHER" id="PTHR24126">
    <property type="entry name" value="ANKYRIN REPEAT, PH AND SEC7 DOMAIN CONTAINING PROTEIN SECG-RELATED"/>
    <property type="match status" value="1"/>
</dbReference>
<feature type="repeat" description="ANK" evidence="3">
    <location>
        <begin position="304"/>
        <end position="336"/>
    </location>
</feature>
<dbReference type="Pfam" id="PF13637">
    <property type="entry name" value="Ank_4"/>
    <property type="match status" value="2"/>
</dbReference>
<dbReference type="CDD" id="cd03716">
    <property type="entry name" value="SOCS_ASB_like"/>
    <property type="match status" value="1"/>
</dbReference>
<dbReference type="InterPro" id="IPR001496">
    <property type="entry name" value="SOCS_box"/>
</dbReference>
<organism evidence="5 6">
    <name type="scientific">Molorchus minor</name>
    <dbReference type="NCBI Taxonomy" id="1323400"/>
    <lineage>
        <taxon>Eukaryota</taxon>
        <taxon>Metazoa</taxon>
        <taxon>Ecdysozoa</taxon>
        <taxon>Arthropoda</taxon>
        <taxon>Hexapoda</taxon>
        <taxon>Insecta</taxon>
        <taxon>Pterygota</taxon>
        <taxon>Neoptera</taxon>
        <taxon>Endopterygota</taxon>
        <taxon>Coleoptera</taxon>
        <taxon>Polyphaga</taxon>
        <taxon>Cucujiformia</taxon>
        <taxon>Chrysomeloidea</taxon>
        <taxon>Cerambycidae</taxon>
        <taxon>Lamiinae</taxon>
        <taxon>Monochamini</taxon>
        <taxon>Molorchus</taxon>
    </lineage>
</organism>
<comment type="caution">
    <text evidence="5">The sequence shown here is derived from an EMBL/GenBank/DDBJ whole genome shotgun (WGS) entry which is preliminary data.</text>
</comment>
<evidence type="ECO:0000256" key="3">
    <source>
        <dbReference type="PROSITE-ProRule" id="PRU00023"/>
    </source>
</evidence>
<evidence type="ECO:0000313" key="6">
    <source>
        <dbReference type="Proteomes" id="UP001162164"/>
    </source>
</evidence>
<dbReference type="InterPro" id="IPR036036">
    <property type="entry name" value="SOCS_box-like_dom_sf"/>
</dbReference>
<dbReference type="Pfam" id="PF12796">
    <property type="entry name" value="Ank_2"/>
    <property type="match status" value="2"/>
</dbReference>
<accession>A0ABQ9JQR2</accession>
<gene>
    <name evidence="5" type="ORF">NQ317_005198</name>
</gene>
<evidence type="ECO:0000256" key="2">
    <source>
        <dbReference type="ARBA" id="ARBA00023043"/>
    </source>
</evidence>
<evidence type="ECO:0000256" key="1">
    <source>
        <dbReference type="ARBA" id="ARBA00022737"/>
    </source>
</evidence>
<dbReference type="SMART" id="SM00248">
    <property type="entry name" value="ANK"/>
    <property type="match status" value="11"/>
</dbReference>
<dbReference type="SUPFAM" id="SSF158235">
    <property type="entry name" value="SOCS box-like"/>
    <property type="match status" value="1"/>
</dbReference>
<feature type="repeat" description="ANK" evidence="3">
    <location>
        <begin position="366"/>
        <end position="398"/>
    </location>
</feature>
<sequence length="569" mass="63486">MDTPNELLMQAIYENDLKLISCCLSRGININKICSNGMTLLGVAAQTGNLSVLKLLIEYYGCSSLSLDYKNENKSKPQYLQLETDVQKRYKNIGYFVVCRDIEENEFGDGPTPDGMEGLEWDMEVNETSFTTDEPVLEEGEINMYKWYANILNRTSLLLDSPERDISRLDRHGQSVLHYAVNSGNIDMVEYLITMLGKDLSVNQNDTCCFSPLHMASANGDVEMVRWLIKRGGQWGRQRQSPLHIAARAAHLTVMGILVDAGAEVNSVDIEEKSILTSAVRQGSEEAVRYLVKLGARVNHEEPGGVTSLRLAVWANNAPVVRILLDGGARLVHSHHLLHTAVSNNNLEVVSLLVEAGAMLNARDDQGHTPLMLACSRKNLAVTRYLITHGSDVNASSHIDGKTALHVCVQDVRESKSAHQLIELLVHHGADMNAPSYQGSVLFYSIILENRSAAIALVQHGADVNLRDERSYVDNLSLTKRHGDLDLVKLLVYGGFRLSEMTWDPRALRTQSLDPACDFLISVKKNPLNLRELCRIVVRRRLGNRDLITRIYTLPLPSLLHKYLALEIL</sequence>
<dbReference type="InterPro" id="IPR036770">
    <property type="entry name" value="Ankyrin_rpt-contain_sf"/>
</dbReference>
<dbReference type="PROSITE" id="PS50225">
    <property type="entry name" value="SOCS"/>
    <property type="match status" value="1"/>
</dbReference>
<name>A0ABQ9JQR2_9CUCU</name>
<feature type="repeat" description="ANK" evidence="3">
    <location>
        <begin position="238"/>
        <end position="270"/>
    </location>
</feature>
<evidence type="ECO:0000313" key="5">
    <source>
        <dbReference type="EMBL" id="KAJ8980279.1"/>
    </source>
</evidence>
<dbReference type="Gene3D" id="1.25.40.20">
    <property type="entry name" value="Ankyrin repeat-containing domain"/>
    <property type="match status" value="4"/>
</dbReference>
<proteinExistence type="predicted"/>
<dbReference type="SMART" id="SM00969">
    <property type="entry name" value="SOCS_box"/>
    <property type="match status" value="1"/>
</dbReference>
<dbReference type="Pfam" id="PF07525">
    <property type="entry name" value="SOCS_box"/>
    <property type="match status" value="1"/>
</dbReference>
<dbReference type="InterPro" id="IPR002110">
    <property type="entry name" value="Ankyrin_rpt"/>
</dbReference>
<evidence type="ECO:0000259" key="4">
    <source>
        <dbReference type="PROSITE" id="PS50225"/>
    </source>
</evidence>
<reference evidence="5" key="1">
    <citation type="journal article" date="2023" name="Insect Mol. Biol.">
        <title>Genome sequencing provides insights into the evolution of gene families encoding plant cell wall-degrading enzymes in longhorned beetles.</title>
        <authorList>
            <person name="Shin N.R."/>
            <person name="Okamura Y."/>
            <person name="Kirsch R."/>
            <person name="Pauchet Y."/>
        </authorList>
    </citation>
    <scope>NUCLEOTIDE SEQUENCE</scope>
    <source>
        <strain evidence="5">MMC_N1</strain>
    </source>
</reference>
<feature type="repeat" description="ANK" evidence="3">
    <location>
        <begin position="400"/>
        <end position="437"/>
    </location>
</feature>
<dbReference type="PRINTS" id="PR01415">
    <property type="entry name" value="ANKYRIN"/>
</dbReference>
<keyword evidence="6" id="KW-1185">Reference proteome</keyword>
<keyword evidence="2 3" id="KW-0040">ANK repeat</keyword>
<feature type="repeat" description="ANK" evidence="3">
    <location>
        <begin position="172"/>
        <end position="193"/>
    </location>
</feature>
<dbReference type="EMBL" id="JAPWTJ010000268">
    <property type="protein sequence ID" value="KAJ8980279.1"/>
    <property type="molecule type" value="Genomic_DNA"/>
</dbReference>
<dbReference type="Pfam" id="PF00023">
    <property type="entry name" value="Ank"/>
    <property type="match status" value="1"/>
</dbReference>
<feature type="repeat" description="ANK" evidence="3">
    <location>
        <begin position="271"/>
        <end position="303"/>
    </location>
</feature>
<dbReference type="PROSITE" id="PS50088">
    <property type="entry name" value="ANK_REPEAT"/>
    <property type="match status" value="8"/>
</dbReference>
<keyword evidence="1" id="KW-0677">Repeat</keyword>
<feature type="repeat" description="ANK" evidence="3">
    <location>
        <begin position="333"/>
        <end position="365"/>
    </location>
</feature>
<feature type="domain" description="SOCS box" evidence="4">
    <location>
        <begin position="520"/>
        <end position="569"/>
    </location>
</feature>
<dbReference type="Proteomes" id="UP001162164">
    <property type="component" value="Unassembled WGS sequence"/>
</dbReference>